<dbReference type="InterPro" id="IPR036812">
    <property type="entry name" value="NAD(P)_OxRdtase_dom_sf"/>
</dbReference>
<dbReference type="InterPro" id="IPR018170">
    <property type="entry name" value="Aldo/ket_reductase_CS"/>
</dbReference>
<evidence type="ECO:0000256" key="2">
    <source>
        <dbReference type="ARBA" id="ARBA00022857"/>
    </source>
</evidence>
<dbReference type="SUPFAM" id="SSF51430">
    <property type="entry name" value="NAD(P)-linked oxidoreductase"/>
    <property type="match status" value="1"/>
</dbReference>
<evidence type="ECO:0000259" key="4">
    <source>
        <dbReference type="Pfam" id="PF00248"/>
    </source>
</evidence>
<comment type="caution">
    <text evidence="5">The sequence shown here is derived from an EMBL/GenBank/DDBJ whole genome shotgun (WGS) entry which is preliminary data.</text>
</comment>
<evidence type="ECO:0000313" key="6">
    <source>
        <dbReference type="Proteomes" id="UP000549394"/>
    </source>
</evidence>
<dbReference type="GO" id="GO:0016616">
    <property type="term" value="F:oxidoreductase activity, acting on the CH-OH group of donors, NAD or NADP as acceptor"/>
    <property type="evidence" value="ECO:0007669"/>
    <property type="project" value="UniProtKB-ARBA"/>
</dbReference>
<feature type="domain" description="NADP-dependent oxidoreductase" evidence="4">
    <location>
        <begin position="38"/>
        <end position="128"/>
    </location>
</feature>
<sequence>MPSCGLGTYKVTGEQMYDLLDAALNAGYRLFEPREHGKARESLCSSLKRLSMDYVDLYLIHWPGAHGKKPNDSEHKEARRQSWLQMEELLKEGKARAIGVSNYTINHLEEMLKFCSIKPAVLQVLANDVILNLAKKYNKSPANIALRWGIENESSVIPKSTNPEHIKNNICLYDFALTTEDLNQIAKLDKDCHFCWDPVDIL</sequence>
<dbReference type="InterPro" id="IPR023210">
    <property type="entry name" value="NADP_OxRdtase_dom"/>
</dbReference>
<dbReference type="Pfam" id="PF00248">
    <property type="entry name" value="Aldo_ket_red"/>
    <property type="match status" value="1"/>
</dbReference>
<evidence type="ECO:0000313" key="5">
    <source>
        <dbReference type="EMBL" id="CAD5110760.1"/>
    </source>
</evidence>
<dbReference type="EMBL" id="CAJFCJ010000001">
    <property type="protein sequence ID" value="CAD5110760.1"/>
    <property type="molecule type" value="Genomic_DNA"/>
</dbReference>
<dbReference type="OrthoDB" id="416253at2759"/>
<gene>
    <name evidence="5" type="ORF">DGYR_LOCUS122</name>
</gene>
<organism evidence="5 6">
    <name type="scientific">Dimorphilus gyrociliatus</name>
    <dbReference type="NCBI Taxonomy" id="2664684"/>
    <lineage>
        <taxon>Eukaryota</taxon>
        <taxon>Metazoa</taxon>
        <taxon>Spiralia</taxon>
        <taxon>Lophotrochozoa</taxon>
        <taxon>Annelida</taxon>
        <taxon>Polychaeta</taxon>
        <taxon>Polychaeta incertae sedis</taxon>
        <taxon>Dinophilidae</taxon>
        <taxon>Dimorphilus</taxon>
    </lineage>
</organism>
<keyword evidence="6" id="KW-1185">Reference proteome</keyword>
<dbReference type="PANTHER" id="PTHR43827">
    <property type="entry name" value="2,5-DIKETO-D-GLUCONIC ACID REDUCTASE"/>
    <property type="match status" value="1"/>
</dbReference>
<comment type="similarity">
    <text evidence="1">Belongs to the aldo/keto reductase family.</text>
</comment>
<reference evidence="5 6" key="1">
    <citation type="submission" date="2020-08" db="EMBL/GenBank/DDBJ databases">
        <authorList>
            <person name="Hejnol A."/>
        </authorList>
    </citation>
    <scope>NUCLEOTIDE SEQUENCE [LARGE SCALE GENOMIC DNA]</scope>
</reference>
<keyword evidence="3" id="KW-0560">Oxidoreductase</keyword>
<dbReference type="PANTHER" id="PTHR43827:SF3">
    <property type="entry name" value="NADP-DEPENDENT OXIDOREDUCTASE DOMAIN-CONTAINING PROTEIN"/>
    <property type="match status" value="1"/>
</dbReference>
<protein>
    <submittedName>
        <fullName evidence="5">DgyrCDS128</fullName>
    </submittedName>
</protein>
<accession>A0A7I8V3P6</accession>
<evidence type="ECO:0000256" key="3">
    <source>
        <dbReference type="ARBA" id="ARBA00023002"/>
    </source>
</evidence>
<dbReference type="PROSITE" id="PS00062">
    <property type="entry name" value="ALDOKETO_REDUCTASE_2"/>
    <property type="match status" value="1"/>
</dbReference>
<dbReference type="AlphaFoldDB" id="A0A7I8V3P6"/>
<keyword evidence="2" id="KW-0521">NADP</keyword>
<name>A0A7I8V3P6_9ANNE</name>
<evidence type="ECO:0000256" key="1">
    <source>
        <dbReference type="ARBA" id="ARBA00007905"/>
    </source>
</evidence>
<dbReference type="PRINTS" id="PR00069">
    <property type="entry name" value="ALDKETRDTASE"/>
</dbReference>
<dbReference type="InterPro" id="IPR020471">
    <property type="entry name" value="AKR"/>
</dbReference>
<dbReference type="Proteomes" id="UP000549394">
    <property type="component" value="Unassembled WGS sequence"/>
</dbReference>
<proteinExistence type="inferred from homology"/>
<dbReference type="Gene3D" id="3.20.20.100">
    <property type="entry name" value="NADP-dependent oxidoreductase domain"/>
    <property type="match status" value="3"/>
</dbReference>